<feature type="active site" evidence="15">
    <location>
        <position position="70"/>
    </location>
</feature>
<feature type="binding site" evidence="15">
    <location>
        <position position="350"/>
    </location>
    <ligand>
        <name>Zn(2+)</name>
        <dbReference type="ChEBI" id="CHEBI:29105"/>
        <label>2</label>
    </ligand>
</feature>
<evidence type="ECO:0000256" key="3">
    <source>
        <dbReference type="ARBA" id="ARBA00011738"/>
    </source>
</evidence>
<evidence type="ECO:0000256" key="9">
    <source>
        <dbReference type="ARBA" id="ARBA00022833"/>
    </source>
</evidence>
<dbReference type="Pfam" id="PF01546">
    <property type="entry name" value="Peptidase_M20"/>
    <property type="match status" value="1"/>
</dbReference>
<comment type="pathway">
    <text evidence="1 15">Amino-acid biosynthesis; L-lysine biosynthesis via DAP pathway; LL-2,6-diaminopimelate from (S)-tetrahydrodipicolinate (succinylase route): step 3/3.</text>
</comment>
<dbReference type="SUPFAM" id="SSF53187">
    <property type="entry name" value="Zn-dependent exopeptidases"/>
    <property type="match status" value="1"/>
</dbReference>
<feature type="binding site" evidence="15">
    <location>
        <position position="164"/>
    </location>
    <ligand>
        <name>Zn(2+)</name>
        <dbReference type="ChEBI" id="CHEBI:29105"/>
        <label>1</label>
    </ligand>
</feature>
<evidence type="ECO:0000256" key="7">
    <source>
        <dbReference type="ARBA" id="ARBA00022723"/>
    </source>
</evidence>
<keyword evidence="11 15" id="KW-0457">Lysine biosynthesis</keyword>
<keyword evidence="8 15" id="KW-0378">Hydrolase</keyword>
<feature type="binding site" evidence="15">
    <location>
        <position position="68"/>
    </location>
    <ligand>
        <name>Zn(2+)</name>
        <dbReference type="ChEBI" id="CHEBI:29105"/>
        <label>1</label>
    </ligand>
</feature>
<dbReference type="CDD" id="cd03891">
    <property type="entry name" value="M20_DapE_proteobac"/>
    <property type="match status" value="1"/>
</dbReference>
<comment type="caution">
    <text evidence="17">The sequence shown here is derived from an EMBL/GenBank/DDBJ whole genome shotgun (WGS) entry which is preliminary data.</text>
</comment>
<comment type="subunit">
    <text evidence="3 15">Homodimer.</text>
</comment>
<keyword evidence="12 15" id="KW-0170">Cobalt</keyword>
<dbReference type="EMBL" id="NEVL01000003">
    <property type="protein sequence ID" value="OZI36215.1"/>
    <property type="molecule type" value="Genomic_DNA"/>
</dbReference>
<feature type="domain" description="Peptidase M20 dimerisation" evidence="16">
    <location>
        <begin position="177"/>
        <end position="284"/>
    </location>
</feature>
<dbReference type="Gene3D" id="3.40.630.10">
    <property type="entry name" value="Zn peptidases"/>
    <property type="match status" value="1"/>
</dbReference>
<dbReference type="FunFam" id="3.30.70.360:FF:000011">
    <property type="entry name" value="Succinyl-diaminopimelate desuccinylase"/>
    <property type="match status" value="1"/>
</dbReference>
<dbReference type="Gene3D" id="1.10.150.900">
    <property type="match status" value="1"/>
</dbReference>
<dbReference type="GO" id="GO:0050897">
    <property type="term" value="F:cobalt ion binding"/>
    <property type="evidence" value="ECO:0007669"/>
    <property type="project" value="UniProtKB-UniRule"/>
</dbReference>
<dbReference type="HAMAP" id="MF_01690">
    <property type="entry name" value="DapE"/>
    <property type="match status" value="1"/>
</dbReference>
<evidence type="ECO:0000256" key="8">
    <source>
        <dbReference type="ARBA" id="ARBA00022801"/>
    </source>
</evidence>
<comment type="function">
    <text evidence="15">Catalyzes the hydrolysis of N-succinyl-L,L-diaminopimelic acid (SDAP), forming succinate and LL-2,6-diaminopimelate (DAP), an intermediate involved in the bacterial biosynthesis of lysine and meso-diaminopimelic acid, an essential component of bacterial cell walls.</text>
</comment>
<feature type="active site" description="Proton acceptor" evidence="15">
    <location>
        <position position="135"/>
    </location>
</feature>
<sequence length="379" mass="40623">MMSNAVLELVKDLIARPSVTPADVDCQKLLADRLTRIGFTCETIARGGVTNLWAKRGTRGPVTVFAGHTDVVPPGPREKWESDPFVPTERDGFLYGRGAADMKSSIAAFVVAAEEFVAAHPDHEGSIALLITSDEEGPAIDGTVIVCDALRERGEKLDYCIVGEPTSGAVLGDICKNGRRGSLSGELTIKGIQGHVAYPHLARNPVHQFAPALTELVAIEWDQGNEYFPPTTFQVSNLNAGTGATNVVPGEAVAQFNFRFSTASTPESLKARVHAVLDKHGLEYDLAWELGGEPFLTPRGSLTDALVQAIAAETGVTAELSTTGGTSDGRFIAKICPQVIEFGPGNATIHKVNERVELASLEPLKNIYRRTLENLLLAR</sequence>
<dbReference type="InterPro" id="IPR050072">
    <property type="entry name" value="Peptidase_M20A"/>
</dbReference>
<dbReference type="UniPathway" id="UPA00034">
    <property type="reaction ID" value="UER00021"/>
</dbReference>
<evidence type="ECO:0000256" key="2">
    <source>
        <dbReference type="ARBA" id="ARBA00006746"/>
    </source>
</evidence>
<evidence type="ECO:0000256" key="15">
    <source>
        <dbReference type="HAMAP-Rule" id="MF_01690"/>
    </source>
</evidence>
<proteinExistence type="inferred from homology"/>
<evidence type="ECO:0000256" key="4">
    <source>
        <dbReference type="ARBA" id="ARBA00011921"/>
    </source>
</evidence>
<comment type="catalytic activity">
    <reaction evidence="14 15">
        <text>N-succinyl-(2S,6S)-2,6-diaminopimelate + H2O = (2S,6S)-2,6-diaminopimelate + succinate</text>
        <dbReference type="Rhea" id="RHEA:22608"/>
        <dbReference type="ChEBI" id="CHEBI:15377"/>
        <dbReference type="ChEBI" id="CHEBI:30031"/>
        <dbReference type="ChEBI" id="CHEBI:57609"/>
        <dbReference type="ChEBI" id="CHEBI:58087"/>
        <dbReference type="EC" id="3.5.1.18"/>
    </reaction>
</comment>
<comment type="cofactor">
    <cofactor evidence="15">
        <name>Zn(2+)</name>
        <dbReference type="ChEBI" id="CHEBI:29105"/>
    </cofactor>
    <cofactor evidence="15">
        <name>Co(2+)</name>
        <dbReference type="ChEBI" id="CHEBI:48828"/>
    </cofactor>
    <text evidence="15">Binds 2 Zn(2+) or Co(2+) ions per subunit.</text>
</comment>
<dbReference type="FunFam" id="3.40.630.10:FF:000005">
    <property type="entry name" value="Succinyl-diaminopimelate desuccinylase"/>
    <property type="match status" value="1"/>
</dbReference>
<dbReference type="InterPro" id="IPR036264">
    <property type="entry name" value="Bact_exopeptidase_dim_dom"/>
</dbReference>
<keyword evidence="6 15" id="KW-0028">Amino-acid biosynthesis</keyword>
<dbReference type="PANTHER" id="PTHR43808:SF31">
    <property type="entry name" value="N-ACETYL-L-CITRULLINE DEACETYLASE"/>
    <property type="match status" value="1"/>
</dbReference>
<evidence type="ECO:0000256" key="5">
    <source>
        <dbReference type="ARBA" id="ARBA00022391"/>
    </source>
</evidence>
<gene>
    <name evidence="15" type="primary">dapE</name>
    <name evidence="17" type="ORF">CEG14_14425</name>
</gene>
<comment type="similarity">
    <text evidence="2 15">Belongs to the peptidase M20A family. DapE subfamily.</text>
</comment>
<dbReference type="Proteomes" id="UP000217005">
    <property type="component" value="Unassembled WGS sequence"/>
</dbReference>
<feature type="binding site" evidence="15">
    <location>
        <position position="136"/>
    </location>
    <ligand>
        <name>Zn(2+)</name>
        <dbReference type="ChEBI" id="CHEBI:29105"/>
        <label>2</label>
    </ligand>
</feature>
<dbReference type="InterPro" id="IPR005941">
    <property type="entry name" value="DapE_proteobac"/>
</dbReference>
<dbReference type="EC" id="3.5.1.18" evidence="4 15"/>
<organism evidence="17 18">
    <name type="scientific">Bordetella genomosp. 1</name>
    <dbReference type="NCBI Taxonomy" id="1395607"/>
    <lineage>
        <taxon>Bacteria</taxon>
        <taxon>Pseudomonadati</taxon>
        <taxon>Pseudomonadota</taxon>
        <taxon>Betaproteobacteria</taxon>
        <taxon>Burkholderiales</taxon>
        <taxon>Alcaligenaceae</taxon>
        <taxon>Bordetella</taxon>
    </lineage>
</organism>
<evidence type="ECO:0000259" key="16">
    <source>
        <dbReference type="Pfam" id="PF07687"/>
    </source>
</evidence>
<evidence type="ECO:0000256" key="13">
    <source>
        <dbReference type="ARBA" id="ARBA00031891"/>
    </source>
</evidence>
<accession>A0A261SGD5</accession>
<dbReference type="RefSeq" id="WP_094827024.1">
    <property type="nucleotide sequence ID" value="NZ_NEVL01000003.1"/>
</dbReference>
<evidence type="ECO:0000256" key="11">
    <source>
        <dbReference type="ARBA" id="ARBA00023154"/>
    </source>
</evidence>
<name>A0A261SGD5_9BORD</name>
<dbReference type="PANTHER" id="PTHR43808">
    <property type="entry name" value="ACETYLORNITHINE DEACETYLASE"/>
    <property type="match status" value="1"/>
</dbReference>
<feature type="binding site" evidence="15">
    <location>
        <position position="101"/>
    </location>
    <ligand>
        <name>Zn(2+)</name>
        <dbReference type="ChEBI" id="CHEBI:29105"/>
        <label>2</label>
    </ligand>
</feature>
<keyword evidence="7 15" id="KW-0479">Metal-binding</keyword>
<dbReference type="GO" id="GO:0019877">
    <property type="term" value="P:diaminopimelate biosynthetic process"/>
    <property type="evidence" value="ECO:0007669"/>
    <property type="project" value="UniProtKB-UniRule"/>
</dbReference>
<dbReference type="GO" id="GO:0008270">
    <property type="term" value="F:zinc ion binding"/>
    <property type="evidence" value="ECO:0007669"/>
    <property type="project" value="UniProtKB-UniRule"/>
</dbReference>
<dbReference type="AlphaFoldDB" id="A0A261SGD5"/>
<dbReference type="NCBIfam" id="NF009557">
    <property type="entry name" value="PRK13009.1"/>
    <property type="match status" value="1"/>
</dbReference>
<dbReference type="GO" id="GO:0009014">
    <property type="term" value="F:succinyl-diaminopimelate desuccinylase activity"/>
    <property type="evidence" value="ECO:0007669"/>
    <property type="project" value="UniProtKB-UniRule"/>
</dbReference>
<dbReference type="GO" id="GO:0009089">
    <property type="term" value="P:lysine biosynthetic process via diaminopimelate"/>
    <property type="evidence" value="ECO:0007669"/>
    <property type="project" value="UniProtKB-UniRule"/>
</dbReference>
<protein>
    <recommendedName>
        <fullName evidence="5 15">Succinyl-diaminopimelate desuccinylase</fullName>
        <shortName evidence="15">SDAP desuccinylase</shortName>
        <ecNumber evidence="4 15">3.5.1.18</ecNumber>
    </recommendedName>
    <alternativeName>
        <fullName evidence="13 15">N-succinyl-LL-2,6-diaminoheptanedioate amidohydrolase</fullName>
    </alternativeName>
</protein>
<dbReference type="GO" id="GO:0008777">
    <property type="term" value="F:acetylornithine deacetylase activity"/>
    <property type="evidence" value="ECO:0007669"/>
    <property type="project" value="TreeGrafter"/>
</dbReference>
<dbReference type="InterPro" id="IPR011650">
    <property type="entry name" value="Peptidase_M20_dimer"/>
</dbReference>
<keyword evidence="9 15" id="KW-0862">Zinc</keyword>
<evidence type="ECO:0000256" key="6">
    <source>
        <dbReference type="ARBA" id="ARBA00022605"/>
    </source>
</evidence>
<evidence type="ECO:0000313" key="18">
    <source>
        <dbReference type="Proteomes" id="UP000217005"/>
    </source>
</evidence>
<dbReference type="SUPFAM" id="SSF55031">
    <property type="entry name" value="Bacterial exopeptidase dimerisation domain"/>
    <property type="match status" value="1"/>
</dbReference>
<dbReference type="Gene3D" id="3.30.70.360">
    <property type="match status" value="1"/>
</dbReference>
<evidence type="ECO:0000256" key="1">
    <source>
        <dbReference type="ARBA" id="ARBA00005130"/>
    </source>
</evidence>
<evidence type="ECO:0000256" key="12">
    <source>
        <dbReference type="ARBA" id="ARBA00023285"/>
    </source>
</evidence>
<dbReference type="InterPro" id="IPR002933">
    <property type="entry name" value="Peptidase_M20"/>
</dbReference>
<dbReference type="OrthoDB" id="9809784at2"/>
<evidence type="ECO:0000313" key="17">
    <source>
        <dbReference type="EMBL" id="OZI36215.1"/>
    </source>
</evidence>
<evidence type="ECO:0000256" key="14">
    <source>
        <dbReference type="ARBA" id="ARBA00051301"/>
    </source>
</evidence>
<keyword evidence="10 15" id="KW-0220">Diaminopimelate biosynthesis</keyword>
<reference evidence="17 18" key="1">
    <citation type="submission" date="2017-05" db="EMBL/GenBank/DDBJ databases">
        <title>Complete and WGS of Bordetella genogroups.</title>
        <authorList>
            <person name="Spilker T."/>
            <person name="LiPuma J."/>
        </authorList>
    </citation>
    <scope>NUCLEOTIDE SEQUENCE [LARGE SCALE GENOMIC DNA]</scope>
    <source>
        <strain evidence="17 18">AU17610</strain>
    </source>
</reference>
<feature type="binding site" evidence="15">
    <location>
        <position position="101"/>
    </location>
    <ligand>
        <name>Zn(2+)</name>
        <dbReference type="ChEBI" id="CHEBI:29105"/>
        <label>1</label>
    </ligand>
</feature>
<evidence type="ECO:0000256" key="10">
    <source>
        <dbReference type="ARBA" id="ARBA00022915"/>
    </source>
</evidence>
<dbReference type="NCBIfam" id="TIGR01246">
    <property type="entry name" value="dapE_proteo"/>
    <property type="match status" value="1"/>
</dbReference>
<dbReference type="Pfam" id="PF07687">
    <property type="entry name" value="M20_dimer"/>
    <property type="match status" value="1"/>
</dbReference>
<dbReference type="GO" id="GO:0006526">
    <property type="term" value="P:L-arginine biosynthetic process"/>
    <property type="evidence" value="ECO:0007669"/>
    <property type="project" value="TreeGrafter"/>
</dbReference>